<dbReference type="Proteomes" id="UP000298252">
    <property type="component" value="Unassembled WGS sequence"/>
</dbReference>
<dbReference type="Proteomes" id="UP000199639">
    <property type="component" value="Unassembled WGS sequence"/>
</dbReference>
<dbReference type="EMBL" id="SOFD01000021">
    <property type="protein sequence ID" value="TFB78117.1"/>
    <property type="molecule type" value="Genomic_DNA"/>
</dbReference>
<dbReference type="EMBL" id="FNIB01000021">
    <property type="protein sequence ID" value="SDO51458.1"/>
    <property type="molecule type" value="Genomic_DNA"/>
</dbReference>
<reference evidence="1 3" key="1">
    <citation type="submission" date="2016-10" db="EMBL/GenBank/DDBJ databases">
        <authorList>
            <person name="Varghese N."/>
            <person name="Submissions S."/>
        </authorList>
    </citation>
    <scope>NUCLEOTIDE SEQUENCE [LARGE SCALE GENOMIC DNA]</scope>
    <source>
        <strain evidence="1 3">CGMCC 1.11215</strain>
    </source>
</reference>
<evidence type="ECO:0000313" key="2">
    <source>
        <dbReference type="EMBL" id="TFB78117.1"/>
    </source>
</evidence>
<evidence type="ECO:0000313" key="3">
    <source>
        <dbReference type="Proteomes" id="UP000199639"/>
    </source>
</evidence>
<dbReference type="RefSeq" id="WP_134505211.1">
    <property type="nucleotide sequence ID" value="NZ_FNIB01000021.1"/>
</dbReference>
<proteinExistence type="predicted"/>
<evidence type="ECO:0000313" key="4">
    <source>
        <dbReference type="Proteomes" id="UP000298252"/>
    </source>
</evidence>
<dbReference type="AlphaFoldDB" id="A0A4R8V6U1"/>
<organism evidence="1 3">
    <name type="scientific">Cryobacterium flavum</name>
    <dbReference type="NCBI Taxonomy" id="1424659"/>
    <lineage>
        <taxon>Bacteria</taxon>
        <taxon>Bacillati</taxon>
        <taxon>Actinomycetota</taxon>
        <taxon>Actinomycetes</taxon>
        <taxon>Micrococcales</taxon>
        <taxon>Microbacteriaceae</taxon>
        <taxon>Cryobacterium</taxon>
    </lineage>
</organism>
<evidence type="ECO:0000313" key="1">
    <source>
        <dbReference type="EMBL" id="SDO51458.1"/>
    </source>
</evidence>
<protein>
    <submittedName>
        <fullName evidence="1">Uncharacterized protein</fullName>
    </submittedName>
</protein>
<reference evidence="2 4" key="2">
    <citation type="submission" date="2019-03" db="EMBL/GenBank/DDBJ databases">
        <title>Genomics of glacier-inhabiting Cryobacterium strains.</title>
        <authorList>
            <person name="Liu Q."/>
            <person name="Xin Y.-H."/>
        </authorList>
    </citation>
    <scope>NUCLEOTIDE SEQUENCE [LARGE SCALE GENOMIC DNA]</scope>
    <source>
        <strain evidence="2 4">Hh8</strain>
    </source>
</reference>
<sequence length="168" mass="17888">MLPLDDSLLVEDQLVEELALPPVDLETMEWLDRLQVELTGDANFGSPTISDDRSTVTLTWFGTPSARLGELVAEAPKDLTVVIQSALFRPAELNELTQRAVTTKGLVPGVQVAMGSPAADASGITIGIVELPAERSLEQLGTAFAQALERPDVPIQVEVSGTIMPING</sequence>
<name>A0A4R8V6U1_9MICO</name>
<keyword evidence="4" id="KW-1185">Reference proteome</keyword>
<gene>
    <name evidence="2" type="ORF">E3O21_06665</name>
    <name evidence="1" type="ORF">SAMN05216368_1214</name>
</gene>
<accession>A0A4R8V6U1</accession>